<gene>
    <name evidence="4" type="ORF">R4146_05730</name>
</gene>
<dbReference type="RefSeq" id="WP_339960462.1">
    <property type="nucleotide sequence ID" value="NZ_JAWMWH010000001.1"/>
</dbReference>
<dbReference type="PROSITE" id="PS51900">
    <property type="entry name" value="CB"/>
    <property type="match status" value="1"/>
</dbReference>
<keyword evidence="1 2" id="KW-0238">DNA-binding</keyword>
<dbReference type="EMBL" id="JAWMWH010000001">
    <property type="protein sequence ID" value="MEJ6400658.1"/>
    <property type="molecule type" value="Genomic_DNA"/>
</dbReference>
<dbReference type="Proteomes" id="UP001370590">
    <property type="component" value="Unassembled WGS sequence"/>
</dbReference>
<dbReference type="SUPFAM" id="SSF56349">
    <property type="entry name" value="DNA breaking-rejoining enzymes"/>
    <property type="match status" value="1"/>
</dbReference>
<dbReference type="InterPro" id="IPR004107">
    <property type="entry name" value="Integrase_SAM-like_N"/>
</dbReference>
<name>A0ABU8SL76_9LACO</name>
<dbReference type="InterPro" id="IPR011010">
    <property type="entry name" value="DNA_brk_join_enz"/>
</dbReference>
<accession>A0ABU8SL76</accession>
<feature type="domain" description="Core-binding (CB)" evidence="3">
    <location>
        <begin position="6"/>
        <end position="94"/>
    </location>
</feature>
<dbReference type="InterPro" id="IPR044068">
    <property type="entry name" value="CB"/>
</dbReference>
<evidence type="ECO:0000256" key="2">
    <source>
        <dbReference type="PROSITE-ProRule" id="PRU01248"/>
    </source>
</evidence>
<evidence type="ECO:0000256" key="1">
    <source>
        <dbReference type="ARBA" id="ARBA00023125"/>
    </source>
</evidence>
<evidence type="ECO:0000259" key="3">
    <source>
        <dbReference type="PROSITE" id="PS51900"/>
    </source>
</evidence>
<evidence type="ECO:0000313" key="4">
    <source>
        <dbReference type="EMBL" id="MEJ6400658.1"/>
    </source>
</evidence>
<dbReference type="InterPro" id="IPR010998">
    <property type="entry name" value="Integrase_recombinase_N"/>
</dbReference>
<proteinExistence type="predicted"/>
<dbReference type="Pfam" id="PF13495">
    <property type="entry name" value="Phage_int_SAM_4"/>
    <property type="match status" value="1"/>
</dbReference>
<protein>
    <submittedName>
        <fullName evidence="4">Phage integrase N-terminal SAM-like domain-containing protein</fullName>
    </submittedName>
</protein>
<organism evidence="4 5">
    <name type="scientific">Nicoliella lavandulae</name>
    <dbReference type="NCBI Taxonomy" id="3082954"/>
    <lineage>
        <taxon>Bacteria</taxon>
        <taxon>Bacillati</taxon>
        <taxon>Bacillota</taxon>
        <taxon>Bacilli</taxon>
        <taxon>Lactobacillales</taxon>
        <taxon>Lactobacillaceae</taxon>
        <taxon>Nicoliella</taxon>
    </lineage>
</organism>
<evidence type="ECO:0000313" key="5">
    <source>
        <dbReference type="Proteomes" id="UP001370590"/>
    </source>
</evidence>
<keyword evidence="5" id="KW-1185">Reference proteome</keyword>
<reference evidence="4 5" key="1">
    <citation type="submission" date="2023-10" db="EMBL/GenBank/DDBJ databases">
        <title>Nicoliella lavandulae sp. nov. isolated from Lavandula angustifolia flowers.</title>
        <authorList>
            <person name="Alcantara C."/>
            <person name="Zuniga M."/>
            <person name="Landete J.M."/>
            <person name="Monedero V."/>
        </authorList>
    </citation>
    <scope>NUCLEOTIDE SEQUENCE [LARGE SCALE GENOMIC DNA]</scope>
    <source>
        <strain evidence="4 5">Es01</strain>
    </source>
</reference>
<comment type="caution">
    <text evidence="4">The sequence shown here is derived from an EMBL/GenBank/DDBJ whole genome shotgun (WGS) entry which is preliminary data.</text>
</comment>
<dbReference type="Gene3D" id="1.10.150.130">
    <property type="match status" value="1"/>
</dbReference>
<sequence length="276" mass="32735">MTTNNYPYQANFETYLKQVALAPITISEYSSTLIDLFEYLSNFNHGYQKDHRVNQLYDRDIQQYMNMLVSERNITNTTYNKVLSHLNIYFKYLFSHDFTQKLPTLNLKGKERQLPSSVSLKWLKELPNIITDDQVHIYTRLVLLLISKGYSIKEFLQPGFYKEFEQIKWQGFEQPFINQFKAFIEPIQVRQSSPDIFLKQRFAGDPHITLAGIHKYLKPDEKKLGMPLKPSQLFQSYVVDYFLKHPDLSDTKLSSNLRLDMVSVLYYHQLIHKMNH</sequence>